<protein>
    <recommendedName>
        <fullName evidence="2">Glycosyltransferase</fullName>
    </recommendedName>
</protein>
<evidence type="ECO:0008006" key="2">
    <source>
        <dbReference type="Google" id="ProtNLM"/>
    </source>
</evidence>
<name>A0A6C0IVX8_9ZZZZ</name>
<dbReference type="EMBL" id="MN740274">
    <property type="protein sequence ID" value="QHT97242.1"/>
    <property type="molecule type" value="Genomic_DNA"/>
</dbReference>
<organism evidence="1">
    <name type="scientific">viral metagenome</name>
    <dbReference type="NCBI Taxonomy" id="1070528"/>
    <lineage>
        <taxon>unclassified sequences</taxon>
        <taxon>metagenomes</taxon>
        <taxon>organismal metagenomes</taxon>
    </lineage>
</organism>
<evidence type="ECO:0000313" key="1">
    <source>
        <dbReference type="EMBL" id="QHT97242.1"/>
    </source>
</evidence>
<sequence>MNYKIAIPSKGRPELLLKKTYEKIIDQYNLNYNDIYIFVSSKDDLKLYNDTIPKNKYFKIILGPKGLTETFNYIGEYFKEGQPILLLQDDVTAFYELSKDKKLVRVKNLKLIINRVFSALYKTGLSLGGFYPVANETWMDKAKEVTTNLCFIFDPVRCFINRKNVKLTLTFNGTRSTKQDIENSILNYINDGGVLRFNKYSFETQYSPKKSNGGFGERTFDEELLVAKGIVEQYPLFADLKYSKKGQPNVRLVDKTLLKKNKNIIDRSVLPLKLVPEVTSDL</sequence>
<proteinExistence type="predicted"/>
<accession>A0A6C0IVX8</accession>
<reference evidence="1" key="1">
    <citation type="journal article" date="2020" name="Nature">
        <title>Giant virus diversity and host interactions through global metagenomics.</title>
        <authorList>
            <person name="Schulz F."/>
            <person name="Roux S."/>
            <person name="Paez-Espino D."/>
            <person name="Jungbluth S."/>
            <person name="Walsh D.A."/>
            <person name="Denef V.J."/>
            <person name="McMahon K.D."/>
            <person name="Konstantinidis K.T."/>
            <person name="Eloe-Fadrosh E.A."/>
            <person name="Kyrpides N.C."/>
            <person name="Woyke T."/>
        </authorList>
    </citation>
    <scope>NUCLEOTIDE SEQUENCE</scope>
    <source>
        <strain evidence="1">GVMAG-M-3300025138-11</strain>
    </source>
</reference>
<dbReference type="AlphaFoldDB" id="A0A6C0IVX8"/>